<evidence type="ECO:0000256" key="1">
    <source>
        <dbReference type="SAM" id="MobiDB-lite"/>
    </source>
</evidence>
<organism evidence="2 3">
    <name type="scientific">Nonomuraea spiralis</name>
    <dbReference type="NCBI Taxonomy" id="46182"/>
    <lineage>
        <taxon>Bacteria</taxon>
        <taxon>Bacillati</taxon>
        <taxon>Actinomycetota</taxon>
        <taxon>Actinomycetes</taxon>
        <taxon>Streptosporangiales</taxon>
        <taxon>Streptosporangiaceae</taxon>
        <taxon>Nonomuraea</taxon>
    </lineage>
</organism>
<proteinExistence type="predicted"/>
<feature type="region of interest" description="Disordered" evidence="1">
    <location>
        <begin position="1"/>
        <end position="26"/>
    </location>
</feature>
<evidence type="ECO:0000313" key="3">
    <source>
        <dbReference type="Proteomes" id="UP001589647"/>
    </source>
</evidence>
<gene>
    <name evidence="2" type="ORF">ACFFV7_38305</name>
</gene>
<sequence length="205" mass="22590">MNTESSSVVREGHRQPPPPANRRRREIRRRGVAAGLTVLAFLTTTAAPAAAATHLSAQRSMRVNTCDRGTFYSFDQWSKGNAQLCVNTWQRADGSYAVEASFYADFYYYWGAAWYSDGTCVFGCSLSGHFALEKSDGSRMYGWFSNSLNGNSGWAGHTFDVGSGRYQLTASVRKEGGYWRNQGSGQYSASSVVPMNDLKITVDLP</sequence>
<accession>A0ABV5IRB8</accession>
<comment type="caution">
    <text evidence="2">The sequence shown here is derived from an EMBL/GenBank/DDBJ whole genome shotgun (WGS) entry which is preliminary data.</text>
</comment>
<protein>
    <submittedName>
        <fullName evidence="2">Uncharacterized protein</fullName>
    </submittedName>
</protein>
<dbReference type="RefSeq" id="WP_189653908.1">
    <property type="nucleotide sequence ID" value="NZ_BMRC01000051.1"/>
</dbReference>
<dbReference type="Proteomes" id="UP001589647">
    <property type="component" value="Unassembled WGS sequence"/>
</dbReference>
<reference evidence="2 3" key="1">
    <citation type="submission" date="2024-09" db="EMBL/GenBank/DDBJ databases">
        <authorList>
            <person name="Sun Q."/>
            <person name="Mori K."/>
        </authorList>
    </citation>
    <scope>NUCLEOTIDE SEQUENCE [LARGE SCALE GENOMIC DNA]</scope>
    <source>
        <strain evidence="2 3">CCM 3426</strain>
    </source>
</reference>
<keyword evidence="3" id="KW-1185">Reference proteome</keyword>
<name>A0ABV5IRB8_9ACTN</name>
<dbReference type="EMBL" id="JBHMEI010000045">
    <property type="protein sequence ID" value="MFB9207094.1"/>
    <property type="molecule type" value="Genomic_DNA"/>
</dbReference>
<evidence type="ECO:0000313" key="2">
    <source>
        <dbReference type="EMBL" id="MFB9207094.1"/>
    </source>
</evidence>